<dbReference type="Pfam" id="PF04082">
    <property type="entry name" value="Fungal_trans"/>
    <property type="match status" value="1"/>
</dbReference>
<keyword evidence="5" id="KW-0539">Nucleus</keyword>
<evidence type="ECO:0000313" key="9">
    <source>
        <dbReference type="EMBL" id="EEH43176.1"/>
    </source>
</evidence>
<dbReference type="Gene3D" id="4.10.240.10">
    <property type="entry name" value="Zn(2)-C6 fungal-type DNA-binding domain"/>
    <property type="match status" value="1"/>
</dbReference>
<dbReference type="HOGENOM" id="CLU_016509_0_0_1"/>
<name>C1GKY9_PARBD</name>
<keyword evidence="3" id="KW-0238">DNA-binding</keyword>
<dbReference type="OMA" id="DWCRVHR"/>
<dbReference type="Pfam" id="PF00172">
    <property type="entry name" value="Zn_clus"/>
    <property type="match status" value="1"/>
</dbReference>
<dbReference type="OrthoDB" id="2283488at2759"/>
<dbReference type="PROSITE" id="PS00463">
    <property type="entry name" value="ZN2_CY6_FUNGAL_1"/>
    <property type="match status" value="1"/>
</dbReference>
<dbReference type="VEuPathDB" id="FungiDB:PADG_07996"/>
<evidence type="ECO:0000259" key="8">
    <source>
        <dbReference type="PROSITE" id="PS50048"/>
    </source>
</evidence>
<dbReference type="Proteomes" id="UP000001628">
    <property type="component" value="Unassembled WGS sequence"/>
</dbReference>
<keyword evidence="2" id="KW-0805">Transcription regulation</keyword>
<dbReference type="SMART" id="SM00906">
    <property type="entry name" value="Fungal_trans"/>
    <property type="match status" value="1"/>
</dbReference>
<dbReference type="GO" id="GO:0008270">
    <property type="term" value="F:zinc ion binding"/>
    <property type="evidence" value="ECO:0007669"/>
    <property type="project" value="InterPro"/>
</dbReference>
<dbReference type="GO" id="GO:0000978">
    <property type="term" value="F:RNA polymerase II cis-regulatory region sequence-specific DNA binding"/>
    <property type="evidence" value="ECO:0007669"/>
    <property type="project" value="TreeGrafter"/>
</dbReference>
<dbReference type="GO" id="GO:0006351">
    <property type="term" value="P:DNA-templated transcription"/>
    <property type="evidence" value="ECO:0007669"/>
    <property type="project" value="InterPro"/>
</dbReference>
<evidence type="ECO:0000256" key="1">
    <source>
        <dbReference type="ARBA" id="ARBA00022723"/>
    </source>
</evidence>
<dbReference type="PANTHER" id="PTHR47424:SF12">
    <property type="entry name" value="TRANSCRIPTION FACTOR ASQA"/>
    <property type="match status" value="1"/>
</dbReference>
<feature type="region of interest" description="Disordered" evidence="7">
    <location>
        <begin position="186"/>
        <end position="209"/>
    </location>
</feature>
<keyword evidence="10" id="KW-1185">Reference proteome</keyword>
<dbReference type="SMART" id="SM00066">
    <property type="entry name" value="GAL4"/>
    <property type="match status" value="1"/>
</dbReference>
<feature type="region of interest" description="Disordered" evidence="7">
    <location>
        <begin position="108"/>
        <end position="136"/>
    </location>
</feature>
<dbReference type="KEGG" id="pbn:PADG_07996"/>
<evidence type="ECO:0000256" key="2">
    <source>
        <dbReference type="ARBA" id="ARBA00023015"/>
    </source>
</evidence>
<dbReference type="eggNOG" id="ENOG502SIGA">
    <property type="taxonomic scope" value="Eukaryota"/>
</dbReference>
<evidence type="ECO:0000256" key="3">
    <source>
        <dbReference type="ARBA" id="ARBA00023125"/>
    </source>
</evidence>
<dbReference type="InterPro" id="IPR007219">
    <property type="entry name" value="XnlR_reg_dom"/>
</dbReference>
<feature type="coiled-coil region" evidence="6">
    <location>
        <begin position="77"/>
        <end position="104"/>
    </location>
</feature>
<dbReference type="EMBL" id="KN275969">
    <property type="protein sequence ID" value="EEH43176.1"/>
    <property type="molecule type" value="Genomic_DNA"/>
</dbReference>
<accession>C1GKY9</accession>
<dbReference type="PROSITE" id="PS50048">
    <property type="entry name" value="ZN2_CY6_FUNGAL_2"/>
    <property type="match status" value="1"/>
</dbReference>
<dbReference type="InterPro" id="IPR036864">
    <property type="entry name" value="Zn2-C6_fun-type_DNA-bd_sf"/>
</dbReference>
<dbReference type="CDD" id="cd12148">
    <property type="entry name" value="fungal_TF_MHR"/>
    <property type="match status" value="1"/>
</dbReference>
<feature type="region of interest" description="Disordered" evidence="7">
    <location>
        <begin position="1"/>
        <end position="32"/>
    </location>
</feature>
<reference evidence="9 10" key="1">
    <citation type="journal article" date="2011" name="PLoS Genet.">
        <title>Comparative genomic analysis of human fungal pathogens causing paracoccidioidomycosis.</title>
        <authorList>
            <person name="Desjardins C.A."/>
            <person name="Champion M.D."/>
            <person name="Holder J.W."/>
            <person name="Muszewska A."/>
            <person name="Goldberg J."/>
            <person name="Bailao A.M."/>
            <person name="Brigido M.M."/>
            <person name="Ferreira M.E."/>
            <person name="Garcia A.M."/>
            <person name="Grynberg M."/>
            <person name="Gujja S."/>
            <person name="Heiman D.I."/>
            <person name="Henn M.R."/>
            <person name="Kodira C.D."/>
            <person name="Leon-Narvaez H."/>
            <person name="Longo L.V."/>
            <person name="Ma L.J."/>
            <person name="Malavazi I."/>
            <person name="Matsuo A.L."/>
            <person name="Morais F.V."/>
            <person name="Pereira M."/>
            <person name="Rodriguez-Brito S."/>
            <person name="Sakthikumar S."/>
            <person name="Salem-Izacc S.M."/>
            <person name="Sykes S.M."/>
            <person name="Teixeira M.M."/>
            <person name="Vallejo M.C."/>
            <person name="Walter M.E."/>
            <person name="Yandava C."/>
            <person name="Young S."/>
            <person name="Zeng Q."/>
            <person name="Zucker J."/>
            <person name="Felipe M.S."/>
            <person name="Goldman G.H."/>
            <person name="Haas B.J."/>
            <person name="McEwen J.G."/>
            <person name="Nino-Vega G."/>
            <person name="Puccia R."/>
            <person name="San-Blas G."/>
            <person name="Soares C.M."/>
            <person name="Birren B.W."/>
            <person name="Cuomo C.A."/>
        </authorList>
    </citation>
    <scope>NUCLEOTIDE SEQUENCE [LARGE SCALE GENOMIC DNA]</scope>
    <source>
        <strain evidence="9 10">Pb18</strain>
    </source>
</reference>
<keyword evidence="1" id="KW-0479">Metal-binding</keyword>
<dbReference type="GO" id="GO:0000435">
    <property type="term" value="P:positive regulation of transcription from RNA polymerase II promoter by galactose"/>
    <property type="evidence" value="ECO:0007669"/>
    <property type="project" value="TreeGrafter"/>
</dbReference>
<proteinExistence type="predicted"/>
<keyword evidence="4" id="KW-0804">Transcription</keyword>
<evidence type="ECO:0000313" key="10">
    <source>
        <dbReference type="Proteomes" id="UP000001628"/>
    </source>
</evidence>
<dbReference type="PANTHER" id="PTHR47424">
    <property type="entry name" value="REGULATORY PROTEIN GAL4"/>
    <property type="match status" value="1"/>
</dbReference>
<dbReference type="RefSeq" id="XP_010763361.1">
    <property type="nucleotide sequence ID" value="XM_010765059.1"/>
</dbReference>
<dbReference type="InParanoid" id="C1GKY9"/>
<dbReference type="GO" id="GO:0005634">
    <property type="term" value="C:nucleus"/>
    <property type="evidence" value="ECO:0007669"/>
    <property type="project" value="TreeGrafter"/>
</dbReference>
<evidence type="ECO:0000256" key="4">
    <source>
        <dbReference type="ARBA" id="ARBA00023163"/>
    </source>
</evidence>
<protein>
    <recommendedName>
        <fullName evidence="8">Zn(2)-C6 fungal-type domain-containing protein</fullName>
    </recommendedName>
</protein>
<feature type="compositionally biased region" description="Polar residues" evidence="7">
    <location>
        <begin position="1"/>
        <end position="27"/>
    </location>
</feature>
<dbReference type="GO" id="GO:0000981">
    <property type="term" value="F:DNA-binding transcription factor activity, RNA polymerase II-specific"/>
    <property type="evidence" value="ECO:0007669"/>
    <property type="project" value="InterPro"/>
</dbReference>
<evidence type="ECO:0000256" key="7">
    <source>
        <dbReference type="SAM" id="MobiDB-lite"/>
    </source>
</evidence>
<evidence type="ECO:0000256" key="5">
    <source>
        <dbReference type="ARBA" id="ARBA00023242"/>
    </source>
</evidence>
<evidence type="ECO:0000256" key="6">
    <source>
        <dbReference type="SAM" id="Coils"/>
    </source>
</evidence>
<dbReference type="CDD" id="cd00067">
    <property type="entry name" value="GAL4"/>
    <property type="match status" value="1"/>
</dbReference>
<dbReference type="InterPro" id="IPR001138">
    <property type="entry name" value="Zn2Cys6_DnaBD"/>
</dbReference>
<sequence length="756" mass="85124">MPITSTDPTRSTAETSLHQQPPFTSTAPGRPKRTQVARACDWCRGHRIRCDTDRPCANCRSREGKCTSNGESDVRTLPHALREIEKLKRRIKILEQQLDDVQCPVCEEAAHPPSPSQLSRTSPHLKLDSPDQGQPTKRYWEGIQTRTAKSHQTQFYGPSSLFYFIGRLNSYLATALQQPHLDHHFQPNSASRSFASPTSSKNETIEENLVSADIPRDGDYLTGTQEDYFLSLFWQSYHCTLQILDEGEFREHYRSLWEPPHKTRKPSALVDIVLALSMQYGVAFLPRRDTNGVSKADVDSNDATIAGRWFYRRSQALLATELESPSISTLQCHIFSLIFLCNASFQNMAHSTLALAVRTAHILGLHMEPPEYIPRAQRELRKRLWWILYATDSKTCMKLGRPFSAQLSHVTVSFPSDDHELALHSGSNFGSFGENITWLTFGVNHVKLLLAARSIYTAFYDKCAEILGANDGKSLYNDPQGLETAAQFLSSRIQALQEWPLSVPSALKMKRHGTGVRFSTDRTTLDVERFSPPWLKRQQLLLELLYHNLSMNLYRPFICFSPTSSPKAENNAASCVNHAIAITHIMYQILHETDILNGWHEAYQWQWNATLSMVGFILAYPTSPSTAPARNAIDNAIAVFEMFGNNFAIAASAANVTRDLTTKADFLINSFQSNTLSSVHPSYFSQNINALQNYDHSSQTDNDNSGVAPQIDDQAMQDAIAGSLGMAFTIDSFNSFEPLWDNGRTTISDYWTFTQD</sequence>
<organism evidence="9 10">
    <name type="scientific">Paracoccidioides brasiliensis (strain Pb18)</name>
    <dbReference type="NCBI Taxonomy" id="502780"/>
    <lineage>
        <taxon>Eukaryota</taxon>
        <taxon>Fungi</taxon>
        <taxon>Dikarya</taxon>
        <taxon>Ascomycota</taxon>
        <taxon>Pezizomycotina</taxon>
        <taxon>Eurotiomycetes</taxon>
        <taxon>Eurotiomycetidae</taxon>
        <taxon>Onygenales</taxon>
        <taxon>Ajellomycetaceae</taxon>
        <taxon>Paracoccidioides</taxon>
    </lineage>
</organism>
<gene>
    <name evidence="9" type="ORF">PADG_07996</name>
</gene>
<feature type="compositionally biased region" description="Low complexity" evidence="7">
    <location>
        <begin position="189"/>
        <end position="200"/>
    </location>
</feature>
<dbReference type="SUPFAM" id="SSF57701">
    <property type="entry name" value="Zn2/Cys6 DNA-binding domain"/>
    <property type="match status" value="1"/>
</dbReference>
<dbReference type="InterPro" id="IPR051127">
    <property type="entry name" value="Fungal_SecMet_Regulators"/>
</dbReference>
<dbReference type="GeneID" id="22586378"/>
<dbReference type="AlphaFoldDB" id="C1GKY9"/>
<keyword evidence="6" id="KW-0175">Coiled coil</keyword>
<feature type="domain" description="Zn(2)-C6 fungal-type" evidence="8">
    <location>
        <begin position="39"/>
        <end position="68"/>
    </location>
</feature>